<evidence type="ECO:0000313" key="7">
    <source>
        <dbReference type="EMBL" id="MEK0306123.1"/>
    </source>
</evidence>
<keyword evidence="6" id="KW-0472">Membrane</keyword>
<reference evidence="7 8" key="1">
    <citation type="submission" date="2024-02" db="EMBL/GenBank/DDBJ databases">
        <title>Bifidobacterium honeyensis sp. nov., isolated from the comb honey.</title>
        <authorList>
            <person name="Liu W."/>
            <person name="Li Y."/>
        </authorList>
    </citation>
    <scope>NUCLEOTIDE SEQUENCE [LARGE SCALE GENOMIC DNA]</scope>
    <source>
        <strain evidence="7 8">IMAU50988</strain>
    </source>
</reference>
<organism evidence="7 8">
    <name type="scientific">Bifidobacterium favimelis</name>
    <dbReference type="NCBI Taxonomy" id="3122979"/>
    <lineage>
        <taxon>Bacteria</taxon>
        <taxon>Bacillati</taxon>
        <taxon>Actinomycetota</taxon>
        <taxon>Actinomycetes</taxon>
        <taxon>Bifidobacteriales</taxon>
        <taxon>Bifidobacteriaceae</taxon>
        <taxon>Bifidobacterium</taxon>
    </lineage>
</organism>
<accession>A0ABU8ZMR6</accession>
<feature type="transmembrane region" description="Helical" evidence="6">
    <location>
        <begin position="60"/>
        <end position="79"/>
    </location>
</feature>
<dbReference type="EMBL" id="JBANBB010000001">
    <property type="protein sequence ID" value="MEK0306123.1"/>
    <property type="molecule type" value="Genomic_DNA"/>
</dbReference>
<protein>
    <recommendedName>
        <fullName evidence="2">histidine kinase</fullName>
        <ecNumber evidence="2">2.7.13.3</ecNumber>
    </recommendedName>
</protein>
<keyword evidence="3" id="KW-0808">Transferase</keyword>
<evidence type="ECO:0000256" key="6">
    <source>
        <dbReference type="SAM" id="Phobius"/>
    </source>
</evidence>
<gene>
    <name evidence="7" type="ORF">V8P97_01345</name>
</gene>
<proteinExistence type="predicted"/>
<evidence type="ECO:0000256" key="2">
    <source>
        <dbReference type="ARBA" id="ARBA00012438"/>
    </source>
</evidence>
<dbReference type="PANTHER" id="PTHR24421:SF10">
    <property type="entry name" value="NITRATE_NITRITE SENSOR PROTEIN NARQ"/>
    <property type="match status" value="1"/>
</dbReference>
<dbReference type="Proteomes" id="UP001373159">
    <property type="component" value="Unassembled WGS sequence"/>
</dbReference>
<feature type="transmembrane region" description="Helical" evidence="6">
    <location>
        <begin position="24"/>
        <end position="48"/>
    </location>
</feature>
<evidence type="ECO:0000256" key="3">
    <source>
        <dbReference type="ARBA" id="ARBA00022679"/>
    </source>
</evidence>
<dbReference type="Gene3D" id="3.30.565.10">
    <property type="entry name" value="Histidine kinase-like ATPase, C-terminal domain"/>
    <property type="match status" value="1"/>
</dbReference>
<evidence type="ECO:0000256" key="4">
    <source>
        <dbReference type="ARBA" id="ARBA00022777"/>
    </source>
</evidence>
<comment type="catalytic activity">
    <reaction evidence="1">
        <text>ATP + protein L-histidine = ADP + protein N-phospho-L-histidine.</text>
        <dbReference type="EC" id="2.7.13.3"/>
    </reaction>
</comment>
<keyword evidence="6" id="KW-0812">Transmembrane</keyword>
<comment type="caution">
    <text evidence="7">The sequence shown here is derived from an EMBL/GenBank/DDBJ whole genome shotgun (WGS) entry which is preliminary data.</text>
</comment>
<dbReference type="Gene3D" id="1.20.5.1930">
    <property type="match status" value="1"/>
</dbReference>
<keyword evidence="6" id="KW-1133">Transmembrane helix</keyword>
<dbReference type="EC" id="2.7.13.3" evidence="2"/>
<evidence type="ECO:0000256" key="5">
    <source>
        <dbReference type="ARBA" id="ARBA00023012"/>
    </source>
</evidence>
<name>A0ABU8ZMR6_9BIFI</name>
<dbReference type="InterPro" id="IPR036890">
    <property type="entry name" value="HATPase_C_sf"/>
</dbReference>
<feature type="transmembrane region" description="Helical" evidence="6">
    <location>
        <begin position="168"/>
        <end position="187"/>
    </location>
</feature>
<dbReference type="GO" id="GO:0016301">
    <property type="term" value="F:kinase activity"/>
    <property type="evidence" value="ECO:0007669"/>
    <property type="project" value="UniProtKB-KW"/>
</dbReference>
<sequence length="451" mass="49126">MTWLRAFAHRLVQADPDDLVPVRTRLWCTVVMSVCATLTALGQSACIASYQMERKAEIPIFWSVVSFIVSTCLPTLIIIRRDRQPYAACLVAGLASALLAFDSLTALMTMTSMVARRKRLDRLTLCCSWSALATVIAFWRDLSMPGRTSFIMIFFTVKGSPSPNHLPIGLALWTVMFALALAVGIYIHMHTATEQASAQASAARERSSELEASLGDQRVADAIAVETHDTLAHSLSLIALNASALKVEADKLAQAQSPAGPDDWHRKALEAISQRADDIRQQAAGALDETHSVIDMLRHPDQVIREIQPDPQTSLTRQSLDDICRESRDTGMSLNTWIDVQNLSDLDPAVSKVAYRTIQEGLTNARRHAPGMPVSLEVTALPDQGVHVHLTNPMPRTAPAQGQEHVGGNGLKGLTARVAACSGQCAFGLDGHGQFNLDVVLPFRKIAARQE</sequence>
<keyword evidence="8" id="KW-1185">Reference proteome</keyword>
<dbReference type="CDD" id="cd16917">
    <property type="entry name" value="HATPase_UhpB-NarQ-NarX-like"/>
    <property type="match status" value="1"/>
</dbReference>
<keyword evidence="5" id="KW-0902">Two-component regulatory system</keyword>
<dbReference type="PANTHER" id="PTHR24421">
    <property type="entry name" value="NITRATE/NITRITE SENSOR PROTEIN NARX-RELATED"/>
    <property type="match status" value="1"/>
</dbReference>
<keyword evidence="4 7" id="KW-0418">Kinase</keyword>
<feature type="transmembrane region" description="Helical" evidence="6">
    <location>
        <begin position="85"/>
        <end position="108"/>
    </location>
</feature>
<dbReference type="InterPro" id="IPR050482">
    <property type="entry name" value="Sensor_HK_TwoCompSys"/>
</dbReference>
<evidence type="ECO:0000313" key="8">
    <source>
        <dbReference type="Proteomes" id="UP001373159"/>
    </source>
</evidence>
<dbReference type="RefSeq" id="WP_340468656.1">
    <property type="nucleotide sequence ID" value="NZ_JBANBB010000001.1"/>
</dbReference>
<evidence type="ECO:0000256" key="1">
    <source>
        <dbReference type="ARBA" id="ARBA00000085"/>
    </source>
</evidence>